<dbReference type="InterPro" id="IPR022655">
    <property type="entry name" value="DUF1553"/>
</dbReference>
<dbReference type="InterPro" id="IPR008964">
    <property type="entry name" value="Invasin/intimin_cell_adhesion"/>
</dbReference>
<organism evidence="3 4">
    <name type="scientific">Bremerella volcania</name>
    <dbReference type="NCBI Taxonomy" id="2527984"/>
    <lineage>
        <taxon>Bacteria</taxon>
        <taxon>Pseudomonadati</taxon>
        <taxon>Planctomycetota</taxon>
        <taxon>Planctomycetia</taxon>
        <taxon>Pirellulales</taxon>
        <taxon>Pirellulaceae</taxon>
        <taxon>Bremerella</taxon>
    </lineage>
</organism>
<keyword evidence="1" id="KW-0732">Signal</keyword>
<protein>
    <submittedName>
        <fullName evidence="3">Bacterial Ig-like domain (Group 2)</fullName>
    </submittedName>
</protein>
<reference evidence="4" key="1">
    <citation type="submission" date="2019-02" db="EMBL/GenBank/DDBJ databases">
        <title>Deep-cultivation of Planctomycetes and their phenomic and genomic characterization uncovers novel biology.</title>
        <authorList>
            <person name="Wiegand S."/>
            <person name="Jogler M."/>
            <person name="Boedeker C."/>
            <person name="Pinto D."/>
            <person name="Vollmers J."/>
            <person name="Rivas-Marin E."/>
            <person name="Kohn T."/>
            <person name="Peeters S.H."/>
            <person name="Heuer A."/>
            <person name="Rast P."/>
            <person name="Oberbeckmann S."/>
            <person name="Bunk B."/>
            <person name="Jeske O."/>
            <person name="Meyerdierks A."/>
            <person name="Storesund J.E."/>
            <person name="Kallscheuer N."/>
            <person name="Luecker S."/>
            <person name="Lage O.M."/>
            <person name="Pohl T."/>
            <person name="Merkel B.J."/>
            <person name="Hornburger P."/>
            <person name="Mueller R.-W."/>
            <person name="Bruemmer F."/>
            <person name="Labrenz M."/>
            <person name="Spormann A.M."/>
            <person name="Op den Camp H."/>
            <person name="Overmann J."/>
            <person name="Amann R."/>
            <person name="Jetten M.S.M."/>
            <person name="Mascher T."/>
            <person name="Medema M.H."/>
            <person name="Devos D.P."/>
            <person name="Kaster A.-K."/>
            <person name="Ovreas L."/>
            <person name="Rohde M."/>
            <person name="Galperin M.Y."/>
            <person name="Jogler C."/>
        </authorList>
    </citation>
    <scope>NUCLEOTIDE SEQUENCE [LARGE SCALE GENOMIC DNA]</scope>
    <source>
        <strain evidence="4">Pan97</strain>
    </source>
</reference>
<dbReference type="PANTHER" id="PTHR35889">
    <property type="entry name" value="CYCLOINULO-OLIGOSACCHARIDE FRUCTANOTRANSFERASE-RELATED"/>
    <property type="match status" value="1"/>
</dbReference>
<dbReference type="SUPFAM" id="SSF49373">
    <property type="entry name" value="Invasin/intimin cell-adhesion fragments"/>
    <property type="match status" value="1"/>
</dbReference>
<proteinExistence type="predicted"/>
<keyword evidence="4" id="KW-1185">Reference proteome</keyword>
<dbReference type="InterPro" id="IPR011444">
    <property type="entry name" value="DUF1549"/>
</dbReference>
<dbReference type="OrthoDB" id="289126at2"/>
<dbReference type="InterPro" id="IPR013783">
    <property type="entry name" value="Ig-like_fold"/>
</dbReference>
<dbReference type="Pfam" id="PF07583">
    <property type="entry name" value="PSCyt2"/>
    <property type="match status" value="1"/>
</dbReference>
<dbReference type="Pfam" id="PF02368">
    <property type="entry name" value="Big_2"/>
    <property type="match status" value="1"/>
</dbReference>
<dbReference type="InterPro" id="IPR003343">
    <property type="entry name" value="Big_2"/>
</dbReference>
<evidence type="ECO:0000259" key="2">
    <source>
        <dbReference type="SMART" id="SM00635"/>
    </source>
</evidence>
<dbReference type="SMART" id="SM00635">
    <property type="entry name" value="BID_2"/>
    <property type="match status" value="1"/>
</dbReference>
<evidence type="ECO:0000256" key="1">
    <source>
        <dbReference type="SAM" id="SignalP"/>
    </source>
</evidence>
<dbReference type="Pfam" id="PF07587">
    <property type="entry name" value="PSD1"/>
    <property type="match status" value="1"/>
</dbReference>
<dbReference type="Gene3D" id="2.60.120.380">
    <property type="match status" value="2"/>
</dbReference>
<accession>A0A518C9B6</accession>
<dbReference type="EMBL" id="CP036289">
    <property type="protein sequence ID" value="QDU75812.1"/>
    <property type="molecule type" value="Genomic_DNA"/>
</dbReference>
<dbReference type="KEGG" id="bvo:Pan97_28540"/>
<feature type="signal peptide" evidence="1">
    <location>
        <begin position="1"/>
        <end position="24"/>
    </location>
</feature>
<gene>
    <name evidence="3" type="ORF">Pan97_28540</name>
</gene>
<evidence type="ECO:0000313" key="4">
    <source>
        <dbReference type="Proteomes" id="UP000318626"/>
    </source>
</evidence>
<name>A0A518C9B6_9BACT</name>
<feature type="chain" id="PRO_5022215850" evidence="1">
    <location>
        <begin position="25"/>
        <end position="1537"/>
    </location>
</feature>
<sequence length="1537" mass="169215" precursor="true">MRMRTISTVLLGIVIATWQLSACAETFEAIHPRTCRPGQSTNVVIHGKDLSDTLRLALSTPDITWKVEKIEPTQAVVSVHVPADHPLGPVHLWIAGKNGTAQVRTLLVDGMEAVADNGNNHSRESAQEIPALASVEGTCDPSLSDFYRLHVQAGQRVSFEVHTQILHSAMDPVCRVIDETGKTLIQADDSEIGPDIRFHYVFPQEGNYWIEVHDNRNAAGGAPYQLRVGDFPTVNQSFPLAVQTDHKAEVSFLGPDAGQVPGREIQIPSDAPAMVNLQAQTMEGKSATWVPLLTSKYPQVTESSSIPVSSPPIGISGRLNEPKEVDVYPIQGVKGQLVRFRSKTRSLNSPTLLQMQLLNASGGKITETKVSDTDEWSMDATFPDDGEYRLEVSDLLKRGGEEFSYWVELVPAGTFSVSIKGDAKTREQFAIELNNGACAIDLDVIRFGFDGEIDLALTKPDCGIRLVNSRIPAKANSSRVYLVASENWKLDQLESVKLVATASGNPANSCIVNSHSIHRAKEPFVLTPNSQLDGALILSASVNTDSPFAMEAAGPISFARPLRSHTAQMNLKRLQGEFKSGVEVLAETLPAGWGAQAKADKDAYKLTFTRNERATGEPDHLVLQAYGEFKGVGRLETINVPIQWMDPLKVQLSFNEPIVRGGSVHVRASLIREGGEHQPVTLTFANLPPGITGPESIVISADQSTTDFELKIGSDVSLDVPQKLTIQAASKFQGQDFSVDSTHEMPLVIESPKQLAIYPTAIELNDSMGRQQIVVIGSNETGKSRDWSRHARITSSRPEIAEVRNGVVYPLADGQAEINIEVGTAHQVIPVKVSQTSTRRPVQFESEVLVALSKQGCNSGACHGSPSGKGGFRLSLRAFDLKLDQLTLIHEDFGRRVNLIEPEKSLLLLKPLMSVAHGGGKQLHKGDEAYAILRDWIAGGAHSDPADTPRVTRLEVTPSGKQVRWVADGSQQLAVTAHFADGDSRDVTHLAAYESSNTTVATVNANGLVTPHARGEAVVLVRLLEYIESVPLMFVENQPGFQWAAPSPANYIDQLVNEKLRQLQYLPAETCTDAEFIRRVHLDLIGVLPTVEETSTFLSDASLDKRSKLIDALLDRDEYAKFWALKWGDLLKMTSKEVGDDGVYKYHRWVEDTLRTNMPYDEFATALLTGSGSTLANPPANFYRTAADMNQCVETISQVFLGARLQCAKCHNHPFERWTQDNYYGLGAFFNRVQHRNTDRPGEMFIYTSLSGEVTQPRTGEVMAPWLPQVGTIERASDSDQRIAFAEWLVNAENPYFARIEANRIWSHLFARGIVEPIDDFRDSNPPANGPLLDALEKDFVDSGFDRKHLLRAILNSRTYQASHATNEMNREDTTYFSHQEPRMLGAEQLLDAINHTLNLNQKLGSLPTGTLATQMPAPDVAKVDFLKVFGQPERSTVCACERSSDSNLGMAIELFNGSLIHEKLRDKNNRFRTSLTEGKSTEETIKELYLAALCRLPSEVELKAALDHCSKATDPVSGIEDVCWALFNTDEFLFQH</sequence>
<evidence type="ECO:0000313" key="3">
    <source>
        <dbReference type="EMBL" id="QDU75812.1"/>
    </source>
</evidence>
<feature type="domain" description="BIG2" evidence="2">
    <location>
        <begin position="950"/>
        <end position="1028"/>
    </location>
</feature>
<dbReference type="Gene3D" id="2.60.40.1080">
    <property type="match status" value="2"/>
</dbReference>
<dbReference type="Gene3D" id="2.60.40.10">
    <property type="entry name" value="Immunoglobulins"/>
    <property type="match status" value="1"/>
</dbReference>
<dbReference type="Proteomes" id="UP000318626">
    <property type="component" value="Chromosome"/>
</dbReference>
<dbReference type="PANTHER" id="PTHR35889:SF3">
    <property type="entry name" value="F-BOX DOMAIN-CONTAINING PROTEIN"/>
    <property type="match status" value="1"/>
</dbReference>